<accession>A0ABD3MZK6</accession>
<sequence>MSNATPYISCHFSPKQAEASIAELQSRLQDLELSKSYDNAAEIIQKERTEMLLALRKILTSLKSENGGSGGGASSKEIEALRAENEELKKVNAKQKYRIEHLVHNLRAVVDGDTKN</sequence>
<dbReference type="Proteomes" id="UP001530400">
    <property type="component" value="Unassembled WGS sequence"/>
</dbReference>
<gene>
    <name evidence="1" type="ORF">ACHAWO_007587</name>
</gene>
<evidence type="ECO:0000313" key="1">
    <source>
        <dbReference type="EMBL" id="KAL3765900.1"/>
    </source>
</evidence>
<dbReference type="EMBL" id="JALLPJ020001394">
    <property type="protein sequence ID" value="KAL3765900.1"/>
    <property type="molecule type" value="Genomic_DNA"/>
</dbReference>
<keyword evidence="2" id="KW-1185">Reference proteome</keyword>
<dbReference type="AlphaFoldDB" id="A0ABD3MZK6"/>
<proteinExistence type="predicted"/>
<name>A0ABD3MZK6_9STRA</name>
<evidence type="ECO:0000313" key="2">
    <source>
        <dbReference type="Proteomes" id="UP001530400"/>
    </source>
</evidence>
<organism evidence="1 2">
    <name type="scientific">Cyclotella atomus</name>
    <dbReference type="NCBI Taxonomy" id="382360"/>
    <lineage>
        <taxon>Eukaryota</taxon>
        <taxon>Sar</taxon>
        <taxon>Stramenopiles</taxon>
        <taxon>Ochrophyta</taxon>
        <taxon>Bacillariophyta</taxon>
        <taxon>Coscinodiscophyceae</taxon>
        <taxon>Thalassiosirophycidae</taxon>
        <taxon>Stephanodiscales</taxon>
        <taxon>Stephanodiscaceae</taxon>
        <taxon>Cyclotella</taxon>
    </lineage>
</organism>
<reference evidence="1 2" key="1">
    <citation type="submission" date="2024-10" db="EMBL/GenBank/DDBJ databases">
        <title>Updated reference genomes for cyclostephanoid diatoms.</title>
        <authorList>
            <person name="Roberts W.R."/>
            <person name="Alverson A.J."/>
        </authorList>
    </citation>
    <scope>NUCLEOTIDE SEQUENCE [LARGE SCALE GENOMIC DNA]</scope>
    <source>
        <strain evidence="1 2">AJA010-31</strain>
    </source>
</reference>
<comment type="caution">
    <text evidence="1">The sequence shown here is derived from an EMBL/GenBank/DDBJ whole genome shotgun (WGS) entry which is preliminary data.</text>
</comment>
<protein>
    <submittedName>
        <fullName evidence="1">Uncharacterized protein</fullName>
    </submittedName>
</protein>